<sequence length="164" mass="18225">MTQGISRRWPREWAGLAVSVIAVTIAAGVGGAAATRAADTYGRLQQPGWAPPAYLFGPVWTALYVLMAISAWLVWRSEPSQENRVPLIVYGVQLVLNMAWTPLFFGLGWRGVAFIEILVLWGFVAATVVLFWNRSRWAAILLLPYVAWTTFAAVLNFSVWQLNS</sequence>
<dbReference type="GO" id="GO:0016020">
    <property type="term" value="C:membrane"/>
    <property type="evidence" value="ECO:0007669"/>
    <property type="project" value="UniProtKB-SubCell"/>
</dbReference>
<accession>A0A1S1K7Q5</accession>
<evidence type="ECO:0000313" key="10">
    <source>
        <dbReference type="Proteomes" id="UP000180113"/>
    </source>
</evidence>
<comment type="similarity">
    <text evidence="2">Belongs to the TspO/BZRP family.</text>
</comment>
<reference evidence="8 9" key="2">
    <citation type="submission" date="2016-10" db="EMBL/GenBank/DDBJ databases">
        <title>Evaluation of Human, Veterinary and Environmental Mycobacterium chelonae Isolates by Core Genome Phylogenomic Analysis, Targeted Gene Comparison, and Anti-microbial Susceptibility Patterns: A Tale of Mistaken Identities.</title>
        <authorList>
            <person name="Fogelson S.B."/>
            <person name="Camus A.C."/>
            <person name="Lorenz W."/>
            <person name="Vasireddy R."/>
            <person name="Vasireddy S."/>
            <person name="Smith T."/>
            <person name="Brown-Elliott B.A."/>
            <person name="Wallace R.J.Jr."/>
            <person name="Hasan N.A."/>
            <person name="Reischl U."/>
            <person name="Sanchez S."/>
        </authorList>
    </citation>
    <scope>NUCLEOTIDE SEQUENCE [LARGE SCALE GENOMIC DNA]</scope>
    <source>
        <strain evidence="8 9">15515</strain>
    </source>
</reference>
<dbReference type="PANTHER" id="PTHR10057:SF0">
    <property type="entry name" value="TRANSLOCATOR PROTEIN"/>
    <property type="match status" value="1"/>
</dbReference>
<feature type="transmembrane region" description="Helical" evidence="6">
    <location>
        <begin position="139"/>
        <end position="160"/>
    </location>
</feature>
<organism evidence="8 9">
    <name type="scientific">Mycobacteroides chelonae</name>
    <name type="common">Mycobacterium chelonae</name>
    <dbReference type="NCBI Taxonomy" id="1774"/>
    <lineage>
        <taxon>Bacteria</taxon>
        <taxon>Bacillati</taxon>
        <taxon>Actinomycetota</taxon>
        <taxon>Actinomycetes</taxon>
        <taxon>Mycobacteriales</taxon>
        <taxon>Mycobacteriaceae</taxon>
        <taxon>Mycobacteroides</taxon>
    </lineage>
</organism>
<dbReference type="Gene3D" id="1.20.1260.100">
    <property type="entry name" value="TspO/MBR protein"/>
    <property type="match status" value="1"/>
</dbReference>
<evidence type="ECO:0000256" key="3">
    <source>
        <dbReference type="ARBA" id="ARBA00022692"/>
    </source>
</evidence>
<evidence type="ECO:0000313" key="7">
    <source>
        <dbReference type="EMBL" id="OHT51006.1"/>
    </source>
</evidence>
<comment type="subcellular location">
    <subcellularLocation>
        <location evidence="1">Membrane</location>
        <topology evidence="1">Multi-pass membrane protein</topology>
    </subcellularLocation>
</comment>
<proteinExistence type="inferred from homology"/>
<keyword evidence="4 6" id="KW-1133">Transmembrane helix</keyword>
<dbReference type="PIRSF" id="PIRSF005859">
    <property type="entry name" value="PBR"/>
    <property type="match status" value="1"/>
</dbReference>
<feature type="transmembrane region" description="Helical" evidence="6">
    <location>
        <begin position="111"/>
        <end position="132"/>
    </location>
</feature>
<dbReference type="RefSeq" id="WP_057968769.1">
    <property type="nucleotide sequence ID" value="NZ_CP050223.1"/>
</dbReference>
<dbReference type="GO" id="GO:0033013">
    <property type="term" value="P:tetrapyrrole metabolic process"/>
    <property type="evidence" value="ECO:0007669"/>
    <property type="project" value="UniProtKB-ARBA"/>
</dbReference>
<protein>
    <submittedName>
        <fullName evidence="8">Tryptophan-rich sensory protein</fullName>
    </submittedName>
</protein>
<dbReference type="EMBL" id="MLIQ01000032">
    <property type="protein sequence ID" value="OHU47663.1"/>
    <property type="molecule type" value="Genomic_DNA"/>
</dbReference>
<evidence type="ECO:0000256" key="2">
    <source>
        <dbReference type="ARBA" id="ARBA00007524"/>
    </source>
</evidence>
<dbReference type="PANTHER" id="PTHR10057">
    <property type="entry name" value="PERIPHERAL-TYPE BENZODIAZEPINE RECEPTOR"/>
    <property type="match status" value="1"/>
</dbReference>
<dbReference type="CDD" id="cd15904">
    <property type="entry name" value="TSPO_MBR"/>
    <property type="match status" value="1"/>
</dbReference>
<keyword evidence="5 6" id="KW-0472">Membrane</keyword>
<gene>
    <name evidence="7" type="ORF">BKG62_08495</name>
    <name evidence="8" type="ORF">BKG82_25280</name>
</gene>
<feature type="transmembrane region" description="Helical" evidence="6">
    <location>
        <begin position="87"/>
        <end position="105"/>
    </location>
</feature>
<dbReference type="FunFam" id="1.20.1260.100:FF:000001">
    <property type="entry name" value="translocator protein 2"/>
    <property type="match status" value="1"/>
</dbReference>
<dbReference type="EMBL" id="MLHW01000009">
    <property type="protein sequence ID" value="OHT51006.1"/>
    <property type="molecule type" value="Genomic_DNA"/>
</dbReference>
<name>A0A1S1K7Q5_MYCCH</name>
<reference evidence="7 10" key="1">
    <citation type="submission" date="2016-10" db="EMBL/GenBank/DDBJ databases">
        <title>Evaluation of Human, Animal and Environmental Mycobacterium chelonae Isolates by Core Genome Phylogenomic Analysis, Targeted Gene Comparison, and Anti-microbial Susceptibility Patterns: A Tale of Mistaken Identities.</title>
        <authorList>
            <person name="Fogelson S.B."/>
            <person name="Camus A.C."/>
            <person name="Lorenz W."/>
            <person name="Vasireddy R."/>
            <person name="Vasireddy S."/>
            <person name="Smith T."/>
            <person name="Brown-Elliott B.A."/>
            <person name="Wallace R.J.Jr."/>
            <person name="Hasan N.A."/>
            <person name="Reischl U."/>
            <person name="Sanchez S."/>
        </authorList>
    </citation>
    <scope>NUCLEOTIDE SEQUENCE [LARGE SCALE GENOMIC DNA]</scope>
    <source>
        <strain evidence="7 10">42895</strain>
    </source>
</reference>
<dbReference type="InterPro" id="IPR038330">
    <property type="entry name" value="TspO/MBR-related_sf"/>
</dbReference>
<evidence type="ECO:0000256" key="5">
    <source>
        <dbReference type="ARBA" id="ARBA00023136"/>
    </source>
</evidence>
<evidence type="ECO:0000313" key="9">
    <source>
        <dbReference type="Proteomes" id="UP000180043"/>
    </source>
</evidence>
<evidence type="ECO:0000256" key="6">
    <source>
        <dbReference type="SAM" id="Phobius"/>
    </source>
</evidence>
<dbReference type="AlphaFoldDB" id="A0A1S1K7Q5"/>
<dbReference type="Pfam" id="PF03073">
    <property type="entry name" value="TspO_MBR"/>
    <property type="match status" value="1"/>
</dbReference>
<evidence type="ECO:0000313" key="8">
    <source>
        <dbReference type="EMBL" id="OHU47663.1"/>
    </source>
</evidence>
<feature type="transmembrane region" description="Helical" evidence="6">
    <location>
        <begin position="53"/>
        <end position="75"/>
    </location>
</feature>
<dbReference type="Proteomes" id="UP000180113">
    <property type="component" value="Unassembled WGS sequence"/>
</dbReference>
<evidence type="ECO:0000256" key="1">
    <source>
        <dbReference type="ARBA" id="ARBA00004141"/>
    </source>
</evidence>
<dbReference type="Proteomes" id="UP000180043">
    <property type="component" value="Unassembled WGS sequence"/>
</dbReference>
<keyword evidence="3 6" id="KW-0812">Transmembrane</keyword>
<evidence type="ECO:0000256" key="4">
    <source>
        <dbReference type="ARBA" id="ARBA00022989"/>
    </source>
</evidence>
<comment type="caution">
    <text evidence="8">The sequence shown here is derived from an EMBL/GenBank/DDBJ whole genome shotgun (WGS) entry which is preliminary data.</text>
</comment>
<dbReference type="InterPro" id="IPR004307">
    <property type="entry name" value="TspO_MBR"/>
</dbReference>